<comment type="catalytic activity">
    <reaction evidence="9">
        <text>L-tyrosyl-[protein] + ATP = O-phospho-L-tyrosyl-[protein] + ADP + H(+)</text>
        <dbReference type="Rhea" id="RHEA:10596"/>
        <dbReference type="Rhea" id="RHEA-COMP:10136"/>
        <dbReference type="Rhea" id="RHEA-COMP:20101"/>
        <dbReference type="ChEBI" id="CHEBI:15378"/>
        <dbReference type="ChEBI" id="CHEBI:30616"/>
        <dbReference type="ChEBI" id="CHEBI:46858"/>
        <dbReference type="ChEBI" id="CHEBI:61978"/>
        <dbReference type="ChEBI" id="CHEBI:456216"/>
        <dbReference type="EC" id="2.7.10.1"/>
    </reaction>
</comment>
<dbReference type="InterPro" id="IPR017441">
    <property type="entry name" value="Protein_kinase_ATP_BS"/>
</dbReference>
<evidence type="ECO:0000256" key="10">
    <source>
        <dbReference type="PROSITE-ProRule" id="PRU10141"/>
    </source>
</evidence>
<evidence type="ECO:0000256" key="4">
    <source>
        <dbReference type="ARBA" id="ARBA00022889"/>
    </source>
</evidence>
<dbReference type="CDD" id="cd00192">
    <property type="entry name" value="PTKc"/>
    <property type="match status" value="1"/>
</dbReference>
<feature type="binding site" evidence="10">
    <location>
        <position position="519"/>
    </location>
    <ligand>
        <name>ATP</name>
        <dbReference type="ChEBI" id="CHEBI:30616"/>
    </ligand>
</feature>
<keyword evidence="10" id="KW-0067">ATP-binding</keyword>
<keyword evidence="2 11" id="KW-0812">Transmembrane</keyword>
<evidence type="ECO:0000256" key="11">
    <source>
        <dbReference type="SAM" id="Phobius"/>
    </source>
</evidence>
<gene>
    <name evidence="14" type="primary">Necator_chrX.g21252</name>
    <name evidence="14" type="ORF">RB195_021091</name>
</gene>
<comment type="subcellular location">
    <subcellularLocation>
        <location evidence="1">Cell membrane</location>
        <topology evidence="1">Single-pass membrane protein</topology>
    </subcellularLocation>
</comment>
<dbReference type="InterPro" id="IPR008266">
    <property type="entry name" value="Tyr_kinase_AS"/>
</dbReference>
<accession>A0ABR1E9Z0</accession>
<dbReference type="Proteomes" id="UP001303046">
    <property type="component" value="Unassembled WGS sequence"/>
</dbReference>
<feature type="chain" id="PRO_5046301692" description="Protein kinase domain-containing protein" evidence="12">
    <location>
        <begin position="19"/>
        <end position="776"/>
    </location>
</feature>
<reference evidence="14 15" key="1">
    <citation type="submission" date="2023-08" db="EMBL/GenBank/DDBJ databases">
        <title>A Necator americanus chromosomal reference genome.</title>
        <authorList>
            <person name="Ilik V."/>
            <person name="Petrzelkova K.J."/>
            <person name="Pardy F."/>
            <person name="Fuh T."/>
            <person name="Niatou-Singa F.S."/>
            <person name="Gouil Q."/>
            <person name="Baker L."/>
            <person name="Ritchie M.E."/>
            <person name="Jex A.R."/>
            <person name="Gazzola D."/>
            <person name="Li H."/>
            <person name="Toshio Fujiwara R."/>
            <person name="Zhan B."/>
            <person name="Aroian R.V."/>
            <person name="Pafco B."/>
            <person name="Schwarz E.M."/>
        </authorList>
    </citation>
    <scope>NUCLEOTIDE SEQUENCE [LARGE SCALE GENOMIC DNA]</scope>
    <source>
        <strain evidence="14 15">Aroian</strain>
        <tissue evidence="14">Whole animal</tissue>
    </source>
</reference>
<evidence type="ECO:0000313" key="15">
    <source>
        <dbReference type="Proteomes" id="UP001303046"/>
    </source>
</evidence>
<evidence type="ECO:0000256" key="12">
    <source>
        <dbReference type="SAM" id="SignalP"/>
    </source>
</evidence>
<feature type="signal peptide" evidence="12">
    <location>
        <begin position="1"/>
        <end position="18"/>
    </location>
</feature>
<dbReference type="Gene3D" id="3.80.10.10">
    <property type="entry name" value="Ribonuclease Inhibitor"/>
    <property type="match status" value="1"/>
</dbReference>
<organism evidence="14 15">
    <name type="scientific">Necator americanus</name>
    <name type="common">Human hookworm</name>
    <dbReference type="NCBI Taxonomy" id="51031"/>
    <lineage>
        <taxon>Eukaryota</taxon>
        <taxon>Metazoa</taxon>
        <taxon>Ecdysozoa</taxon>
        <taxon>Nematoda</taxon>
        <taxon>Chromadorea</taxon>
        <taxon>Rhabditida</taxon>
        <taxon>Rhabditina</taxon>
        <taxon>Rhabditomorpha</taxon>
        <taxon>Strongyloidea</taxon>
        <taxon>Ancylostomatidae</taxon>
        <taxon>Bunostominae</taxon>
        <taxon>Necator</taxon>
    </lineage>
</organism>
<feature type="transmembrane region" description="Helical" evidence="11">
    <location>
        <begin position="404"/>
        <end position="425"/>
    </location>
</feature>
<sequence length="776" mass="87090">MLLILLLTLRAESCDVQANSSLITCTDLDAFQLVSDSESTWRTLHLDQCTPSSDAIMSTAVETIDIQCNDSLPVFAFENFSRLSTVVLSNCSLSELHWQSLYVDGQKLRVDLTTCPLDCTCSNEWMTSPHTDSAFSVIPSLPHGYRCSFSHCAWGTLSALPFMECSPGEIAILDVNISASTMDVFSNRKYFSWHMSRSDHNFTEHITRSHLQLVIEPVTEEHLGTIAVVLSVLEDANTLLGKPTIAVIGTISASSLRQICVGRLPNHQDQNCSLHCLVLRVRVPVRARLEERDDSLLVIVSGWPISSINLTIGRSGETETRNLSEDNAVTFFDGLVVRPDEGQSLFYRRVFSVFALACSTCPVDHPAGNYSFEICSTVNCFRLHNYIEHIGNHSNAGANSSVPWSMALPLIIIFLLTPLLLMFLLRLKMMQNCRAKVILMRKQAMQDRVESRRTSRVTEETLLRLEERSSLSSSDYSGQLIPFIDLGTIQIHERIGKGAFGEVYCGSWDKTGERSVAIKTIEADEDVEKEAVVLSRLEHPNIVRLYGMTRDGPRLLLVFERMNLGDLRSYLRARAPTSSSYSQFPPALVEDELRLIVRQIVSGLCYLSTQQIVHRDLAARNCLVGGESDLRCCLPSQRPPITVKISDFGMSRRLYGQADYYRMQNHCLLPVRWLPPEAINDHRFSTSSDVWALGVTMWEVFSYGEIPFAELNNFEMVSYAMAGMRPPKPKSCPAPIYELMQRCWAADPEERVRPEEVLLDPCLTPTLEGFIGAFPT</sequence>
<feature type="domain" description="Protein kinase" evidence="13">
    <location>
        <begin position="489"/>
        <end position="763"/>
    </location>
</feature>
<dbReference type="PROSITE" id="PS50011">
    <property type="entry name" value="PROTEIN_KINASE_DOM"/>
    <property type="match status" value="1"/>
</dbReference>
<evidence type="ECO:0000256" key="8">
    <source>
        <dbReference type="ARBA" id="ARBA00023180"/>
    </source>
</evidence>
<evidence type="ECO:0000259" key="13">
    <source>
        <dbReference type="PROSITE" id="PS50011"/>
    </source>
</evidence>
<proteinExistence type="predicted"/>
<evidence type="ECO:0000313" key="14">
    <source>
        <dbReference type="EMBL" id="KAK6759273.1"/>
    </source>
</evidence>
<dbReference type="InterPro" id="IPR000719">
    <property type="entry name" value="Prot_kinase_dom"/>
</dbReference>
<dbReference type="InterPro" id="IPR020635">
    <property type="entry name" value="Tyr_kinase_cat_dom"/>
</dbReference>
<comment type="caution">
    <text evidence="14">The sequence shown here is derived from an EMBL/GenBank/DDBJ whole genome shotgun (WGS) entry which is preliminary data.</text>
</comment>
<dbReference type="PROSITE" id="PS00109">
    <property type="entry name" value="PROTEIN_KINASE_TYR"/>
    <property type="match status" value="1"/>
</dbReference>
<evidence type="ECO:0000256" key="3">
    <source>
        <dbReference type="ARBA" id="ARBA00022729"/>
    </source>
</evidence>
<dbReference type="InterPro" id="IPR032675">
    <property type="entry name" value="LRR_dom_sf"/>
</dbReference>
<evidence type="ECO:0000256" key="5">
    <source>
        <dbReference type="ARBA" id="ARBA00022989"/>
    </source>
</evidence>
<dbReference type="EMBL" id="JAVFWL010000006">
    <property type="protein sequence ID" value="KAK6759273.1"/>
    <property type="molecule type" value="Genomic_DNA"/>
</dbReference>
<dbReference type="PANTHER" id="PTHR24416">
    <property type="entry name" value="TYROSINE-PROTEIN KINASE RECEPTOR"/>
    <property type="match status" value="1"/>
</dbReference>
<keyword evidence="15" id="KW-1185">Reference proteome</keyword>
<dbReference type="Pfam" id="PF07714">
    <property type="entry name" value="PK_Tyr_Ser-Thr"/>
    <property type="match status" value="1"/>
</dbReference>
<protein>
    <recommendedName>
        <fullName evidence="13">Protein kinase domain-containing protein</fullName>
    </recommendedName>
</protein>
<dbReference type="InterPro" id="IPR011009">
    <property type="entry name" value="Kinase-like_dom_sf"/>
</dbReference>
<evidence type="ECO:0000256" key="2">
    <source>
        <dbReference type="ARBA" id="ARBA00022692"/>
    </source>
</evidence>
<dbReference type="SMART" id="SM00219">
    <property type="entry name" value="TyrKc"/>
    <property type="match status" value="1"/>
</dbReference>
<keyword evidence="3 12" id="KW-0732">Signal</keyword>
<dbReference type="SUPFAM" id="SSF52058">
    <property type="entry name" value="L domain-like"/>
    <property type="match status" value="1"/>
</dbReference>
<dbReference type="Gene3D" id="1.10.510.10">
    <property type="entry name" value="Transferase(Phosphotransferase) domain 1"/>
    <property type="match status" value="1"/>
</dbReference>
<evidence type="ECO:0000256" key="1">
    <source>
        <dbReference type="ARBA" id="ARBA00004162"/>
    </source>
</evidence>
<evidence type="ECO:0000256" key="6">
    <source>
        <dbReference type="ARBA" id="ARBA00023136"/>
    </source>
</evidence>
<keyword evidence="7" id="KW-0675">Receptor</keyword>
<keyword evidence="8" id="KW-0325">Glycoprotein</keyword>
<keyword evidence="6 11" id="KW-0472">Membrane</keyword>
<dbReference type="PRINTS" id="PR00109">
    <property type="entry name" value="TYRKINASE"/>
</dbReference>
<keyword evidence="5 11" id="KW-1133">Transmembrane helix</keyword>
<keyword evidence="10" id="KW-0547">Nucleotide-binding</keyword>
<name>A0ABR1E9Z0_NECAM</name>
<dbReference type="PANTHER" id="PTHR24416:SF349">
    <property type="entry name" value="TYROSINE-PROTEIN KINASE RYK"/>
    <property type="match status" value="1"/>
</dbReference>
<dbReference type="SUPFAM" id="SSF56112">
    <property type="entry name" value="Protein kinase-like (PK-like)"/>
    <property type="match status" value="1"/>
</dbReference>
<dbReference type="InterPro" id="IPR001245">
    <property type="entry name" value="Ser-Thr/Tyr_kinase_cat_dom"/>
</dbReference>
<dbReference type="InterPro" id="IPR050122">
    <property type="entry name" value="RTK"/>
</dbReference>
<dbReference type="PROSITE" id="PS00107">
    <property type="entry name" value="PROTEIN_KINASE_ATP"/>
    <property type="match status" value="1"/>
</dbReference>
<evidence type="ECO:0000256" key="7">
    <source>
        <dbReference type="ARBA" id="ARBA00023170"/>
    </source>
</evidence>
<evidence type="ECO:0000256" key="9">
    <source>
        <dbReference type="ARBA" id="ARBA00051243"/>
    </source>
</evidence>
<keyword evidence="4" id="KW-0130">Cell adhesion</keyword>